<organism evidence="2 3">
    <name type="scientific">Massilia glaciei</name>
    <dbReference type="NCBI Taxonomy" id="1524097"/>
    <lineage>
        <taxon>Bacteria</taxon>
        <taxon>Pseudomonadati</taxon>
        <taxon>Pseudomonadota</taxon>
        <taxon>Betaproteobacteria</taxon>
        <taxon>Burkholderiales</taxon>
        <taxon>Oxalobacteraceae</taxon>
        <taxon>Telluria group</taxon>
        <taxon>Massilia</taxon>
    </lineage>
</organism>
<proteinExistence type="predicted"/>
<dbReference type="OrthoDB" id="8697973at2"/>
<dbReference type="InterPro" id="IPR013783">
    <property type="entry name" value="Ig-like_fold"/>
</dbReference>
<reference evidence="2 3" key="1">
    <citation type="submission" date="2018-04" db="EMBL/GenBank/DDBJ databases">
        <title>Massilia violaceinigra sp. nov., a novel purple-pigmented bacterium isolated from Tianshan glacier, Xinjiang, China.</title>
        <authorList>
            <person name="Wang H."/>
        </authorList>
    </citation>
    <scope>NUCLEOTIDE SEQUENCE [LARGE SCALE GENOMIC DNA]</scope>
    <source>
        <strain evidence="2 3">B448-2</strain>
    </source>
</reference>
<keyword evidence="1" id="KW-0732">Signal</keyword>
<dbReference type="EMBL" id="PXWF02000005">
    <property type="protein sequence ID" value="PWF55737.1"/>
    <property type="molecule type" value="Genomic_DNA"/>
</dbReference>
<name>A0A2U2I7M8_9BURK</name>
<gene>
    <name evidence="2" type="ORF">C7C56_000275</name>
</gene>
<dbReference type="Gene3D" id="2.60.40.10">
    <property type="entry name" value="Immunoglobulins"/>
    <property type="match status" value="2"/>
</dbReference>
<dbReference type="SUPFAM" id="SSF49373">
    <property type="entry name" value="Invasin/intimin cell-adhesion fragments"/>
    <property type="match status" value="3"/>
</dbReference>
<evidence type="ECO:0000313" key="3">
    <source>
        <dbReference type="Proteomes" id="UP000241421"/>
    </source>
</evidence>
<evidence type="ECO:0000256" key="1">
    <source>
        <dbReference type="SAM" id="SignalP"/>
    </source>
</evidence>
<feature type="chain" id="PRO_5015600298" evidence="1">
    <location>
        <begin position="22"/>
        <end position="657"/>
    </location>
</feature>
<keyword evidence="3" id="KW-1185">Reference proteome</keyword>
<sequence length="657" mass="65592">MRIYFFRAPIQRLATLIPALAVVFAAATLSGCGGTAGTPGKCQLGSTVGCGGTLPPPTDPPATDPATLAHSVSLVFSSNELPSAGIAGTEVAVTALVRTVDNVALPNAKIVFMADSGVIVANAATTDSAGKAGASLGTGGSRMNRAIVVTATVGSKSATAVVNVVGTKVVVSGPADMTLGASAELLAALFDSAGRPIAGQEVGATAKIGNTVFIAAKQSDSLGQVTVRVTATVRGSEQVTVSALGASVVKAISVGGSDVGVTPAVVVGADGSEQVSEFPVGSCAPIGGNATIGGTVTLAASRGRLYTDAGCTTLLAGARALVGGAFPATWIRSDNAGMSTIVASVSGGGSGGTRVEFVAPLGALGWVDLQAEAAVVGSGERTTMIAVVRDGTAANNLVKGALVQFSILADPSGGNLLSPFTVETGSDGVARAVFVAGPADGGKNGTVIEARLGALPEAVTTTALTVNKKALSIQFGTGNQLLAFSDSVLQQDFTVFVSDSAGNPVKDVQISVAGWPVNYAKGVHEWKVPIPASSIPGHWALKASCVCANEDVLRKGLFENAYDVNGNGVLDPGIPFSVSSSGKTDALGLVTVSVRYPRDRAGWVKLALEVTGTVAGTESHASNSFWLRGLAKDYDTFAVAPPGMTSPYGTGQCEVAF</sequence>
<dbReference type="RefSeq" id="WP_106755515.1">
    <property type="nucleotide sequence ID" value="NZ_PXWF02000005.1"/>
</dbReference>
<dbReference type="InterPro" id="IPR008964">
    <property type="entry name" value="Invasin/intimin_cell_adhesion"/>
</dbReference>
<feature type="signal peptide" evidence="1">
    <location>
        <begin position="1"/>
        <end position="21"/>
    </location>
</feature>
<evidence type="ECO:0000313" key="2">
    <source>
        <dbReference type="EMBL" id="PWF55737.1"/>
    </source>
</evidence>
<protein>
    <submittedName>
        <fullName evidence="2">Ig domain-containing protein</fullName>
    </submittedName>
</protein>
<dbReference type="PROSITE" id="PS51257">
    <property type="entry name" value="PROKAR_LIPOPROTEIN"/>
    <property type="match status" value="1"/>
</dbReference>
<comment type="caution">
    <text evidence="2">The sequence shown here is derived from an EMBL/GenBank/DDBJ whole genome shotgun (WGS) entry which is preliminary data.</text>
</comment>
<dbReference type="Proteomes" id="UP000241421">
    <property type="component" value="Unassembled WGS sequence"/>
</dbReference>
<dbReference type="AlphaFoldDB" id="A0A2U2I7M8"/>
<accession>A0A2U2I7M8</accession>